<dbReference type="AlphaFoldDB" id="A0A818J1V2"/>
<evidence type="ECO:0000313" key="14">
    <source>
        <dbReference type="Proteomes" id="UP000663872"/>
    </source>
</evidence>
<dbReference type="InterPro" id="IPR050174">
    <property type="entry name" value="Protocadherin/Cadherin-CA"/>
</dbReference>
<dbReference type="SMART" id="SM00112">
    <property type="entry name" value="CA"/>
    <property type="match status" value="2"/>
</dbReference>
<feature type="domain" description="Cadherin" evidence="9">
    <location>
        <begin position="21"/>
        <end position="120"/>
    </location>
</feature>
<dbReference type="InterPro" id="IPR015919">
    <property type="entry name" value="Cadherin-like_sf"/>
</dbReference>
<organism evidence="11 14">
    <name type="scientific">Rotaria socialis</name>
    <dbReference type="NCBI Taxonomy" id="392032"/>
    <lineage>
        <taxon>Eukaryota</taxon>
        <taxon>Metazoa</taxon>
        <taxon>Spiralia</taxon>
        <taxon>Gnathifera</taxon>
        <taxon>Rotifera</taxon>
        <taxon>Eurotatoria</taxon>
        <taxon>Bdelloidea</taxon>
        <taxon>Philodinida</taxon>
        <taxon>Philodinidae</taxon>
        <taxon>Rotaria</taxon>
    </lineage>
</organism>
<keyword evidence="5" id="KW-0106">Calcium</keyword>
<gene>
    <name evidence="12" type="ORF">FME351_LOCUS22197</name>
    <name evidence="11" type="ORF">GRG538_LOCUS19266</name>
    <name evidence="10" type="ORF">TIS948_LOCUS32034</name>
    <name evidence="13" type="ORF">TSG867_LOCUS18023</name>
</gene>
<dbReference type="Proteomes" id="UP000663825">
    <property type="component" value="Unassembled WGS sequence"/>
</dbReference>
<dbReference type="PANTHER" id="PTHR24028">
    <property type="entry name" value="CADHERIN-87A"/>
    <property type="match status" value="1"/>
</dbReference>
<keyword evidence="3 7" id="KW-1133">Transmembrane helix</keyword>
<feature type="signal peptide" evidence="8">
    <location>
        <begin position="1"/>
        <end position="15"/>
    </location>
</feature>
<evidence type="ECO:0000256" key="8">
    <source>
        <dbReference type="SAM" id="SignalP"/>
    </source>
</evidence>
<dbReference type="Proteomes" id="UP000663862">
    <property type="component" value="Unassembled WGS sequence"/>
</dbReference>
<keyword evidence="8" id="KW-0732">Signal</keyword>
<keyword evidence="7" id="KW-0472">Membrane</keyword>
<evidence type="ECO:0000256" key="4">
    <source>
        <dbReference type="ARBA" id="ARBA00023180"/>
    </source>
</evidence>
<dbReference type="GO" id="GO:0005886">
    <property type="term" value="C:plasma membrane"/>
    <property type="evidence" value="ECO:0007669"/>
    <property type="project" value="TreeGrafter"/>
</dbReference>
<dbReference type="CDD" id="cd11304">
    <property type="entry name" value="Cadherin_repeat"/>
    <property type="match status" value="2"/>
</dbReference>
<comment type="caution">
    <text evidence="11">The sequence shown here is derived from an EMBL/GenBank/DDBJ whole genome shotgun (WGS) entry which is preliminary data.</text>
</comment>
<keyword evidence="2 7" id="KW-0812">Transmembrane</keyword>
<evidence type="ECO:0000256" key="2">
    <source>
        <dbReference type="ARBA" id="ARBA00022692"/>
    </source>
</evidence>
<dbReference type="PROSITE" id="PS50268">
    <property type="entry name" value="CADHERIN_2"/>
    <property type="match status" value="1"/>
</dbReference>
<evidence type="ECO:0000256" key="7">
    <source>
        <dbReference type="SAM" id="Phobius"/>
    </source>
</evidence>
<dbReference type="OrthoDB" id="6252479at2759"/>
<dbReference type="EMBL" id="CAJOBQ010001180">
    <property type="protein sequence ID" value="CAF4463457.1"/>
    <property type="molecule type" value="Genomic_DNA"/>
</dbReference>
<sequence length="588" mass="68006">MIFLRFLFIIYFTNATYLYFERESYEIFISESIQIYTKIALIKAISYPSLSIQYELHGDTNQSFYLNSLTGELTLLNPVDYETIPIYKLTVEARSTSAVAPCFSELIIHVLNINDNPPDINLIIYPSLLYKSNTIKYDLNISSTPFATINIKDFDESTKNLSLYLNDTEHFQVQLIRQIKNDVIYILSTKNNAQLIDQDDYYLLLTACDNDQPLLCTNQTYKFHMKSNEFLCNLSFSQKVYIIDIKENTPAETFLMHKITNKFCRNITYSIDDTKNFYIDSSTGDLFTLTKFNRTEQSIYSIQLFVNYYIKIQIIIRIVDQYGNIPFLTSKYSFMNQRTFLSARLFNSTLCRPQAIIENYFQLLPNCTILSLMKPPSGQYLFNIELEQRINYKDTFLLELKEEQEHKLTFRNSQWITIIISIIISILLVIGIIIVLIVIIKHDRYKCLQKCRVKQKPSSRSSNTRSTDNKSHSNKADGLSTVSKLKVYDDHESSLAPSSTTLYLVQKPSPPLSSLSPLRDDEGYSGSSNVSENHLPLESTVISVNGLIEQYHVHEFPKRPSKSSGYDTPRRYSDRINGSRVSRDITLV</sequence>
<evidence type="ECO:0000256" key="5">
    <source>
        <dbReference type="PROSITE-ProRule" id="PRU00043"/>
    </source>
</evidence>
<dbReference type="Proteomes" id="UP000663872">
    <property type="component" value="Unassembled WGS sequence"/>
</dbReference>
<feature type="region of interest" description="Disordered" evidence="6">
    <location>
        <begin position="456"/>
        <end position="477"/>
    </location>
</feature>
<comment type="subcellular location">
    <subcellularLocation>
        <location evidence="1">Membrane</location>
        <topology evidence="1">Single-pass membrane protein</topology>
    </subcellularLocation>
</comment>
<evidence type="ECO:0000313" key="13">
    <source>
        <dbReference type="EMBL" id="CAF4463457.1"/>
    </source>
</evidence>
<evidence type="ECO:0000256" key="3">
    <source>
        <dbReference type="ARBA" id="ARBA00022989"/>
    </source>
</evidence>
<evidence type="ECO:0000259" key="9">
    <source>
        <dbReference type="PROSITE" id="PS50268"/>
    </source>
</evidence>
<feature type="chain" id="PRO_5035615197" description="Cadherin domain-containing protein" evidence="8">
    <location>
        <begin position="16"/>
        <end position="588"/>
    </location>
</feature>
<keyword evidence="4" id="KW-0325">Glycoprotein</keyword>
<dbReference type="Proteomes" id="UP000663869">
    <property type="component" value="Unassembled WGS sequence"/>
</dbReference>
<evidence type="ECO:0000256" key="6">
    <source>
        <dbReference type="SAM" id="MobiDB-lite"/>
    </source>
</evidence>
<dbReference type="GO" id="GO:0005509">
    <property type="term" value="F:calcium ion binding"/>
    <property type="evidence" value="ECO:0007669"/>
    <property type="project" value="UniProtKB-UniRule"/>
</dbReference>
<proteinExistence type="predicted"/>
<accession>A0A818J1V2</accession>
<dbReference type="GO" id="GO:0007156">
    <property type="term" value="P:homophilic cell adhesion via plasma membrane adhesion molecules"/>
    <property type="evidence" value="ECO:0007669"/>
    <property type="project" value="InterPro"/>
</dbReference>
<feature type="region of interest" description="Disordered" evidence="6">
    <location>
        <begin position="507"/>
        <end position="532"/>
    </location>
</feature>
<evidence type="ECO:0000256" key="1">
    <source>
        <dbReference type="ARBA" id="ARBA00004167"/>
    </source>
</evidence>
<evidence type="ECO:0000313" key="12">
    <source>
        <dbReference type="EMBL" id="CAF3605987.1"/>
    </source>
</evidence>
<dbReference type="Pfam" id="PF00028">
    <property type="entry name" value="Cadherin"/>
    <property type="match status" value="1"/>
</dbReference>
<name>A0A818J1V2_9BILA</name>
<feature type="transmembrane region" description="Helical" evidence="7">
    <location>
        <begin position="415"/>
        <end position="440"/>
    </location>
</feature>
<dbReference type="PRINTS" id="PR00205">
    <property type="entry name" value="CADHERIN"/>
</dbReference>
<dbReference type="SUPFAM" id="SSF49313">
    <property type="entry name" value="Cadherin-like"/>
    <property type="match status" value="2"/>
</dbReference>
<dbReference type="EMBL" id="CAJNYT010003144">
    <property type="protein sequence ID" value="CAF3531015.1"/>
    <property type="molecule type" value="Genomic_DNA"/>
</dbReference>
<evidence type="ECO:0000313" key="10">
    <source>
        <dbReference type="EMBL" id="CAF3452467.1"/>
    </source>
</evidence>
<dbReference type="PANTHER" id="PTHR24028:SF146">
    <property type="entry name" value="CADHERIN 96CB, ISOFORM D-RELATED"/>
    <property type="match status" value="1"/>
</dbReference>
<protein>
    <recommendedName>
        <fullName evidence="9">Cadherin domain-containing protein</fullName>
    </recommendedName>
</protein>
<dbReference type="Gene3D" id="2.60.40.60">
    <property type="entry name" value="Cadherins"/>
    <property type="match status" value="3"/>
</dbReference>
<dbReference type="InterPro" id="IPR002126">
    <property type="entry name" value="Cadherin-like_dom"/>
</dbReference>
<dbReference type="EMBL" id="CAJNXB010005855">
    <property type="protein sequence ID" value="CAF3452467.1"/>
    <property type="molecule type" value="Genomic_DNA"/>
</dbReference>
<feature type="region of interest" description="Disordered" evidence="6">
    <location>
        <begin position="555"/>
        <end position="588"/>
    </location>
</feature>
<reference evidence="11" key="1">
    <citation type="submission" date="2021-02" db="EMBL/GenBank/DDBJ databases">
        <authorList>
            <person name="Nowell W R."/>
        </authorList>
    </citation>
    <scope>NUCLEOTIDE SEQUENCE</scope>
</reference>
<evidence type="ECO:0000313" key="11">
    <source>
        <dbReference type="EMBL" id="CAF3531015.1"/>
    </source>
</evidence>
<dbReference type="EMBL" id="CAJNYU010002840">
    <property type="protein sequence ID" value="CAF3605987.1"/>
    <property type="molecule type" value="Genomic_DNA"/>
</dbReference>